<evidence type="ECO:0000313" key="1">
    <source>
        <dbReference type="EMBL" id="CAB4122175.1"/>
    </source>
</evidence>
<gene>
    <name evidence="3" type="ORF">UFOVP220_117</name>
    <name evidence="1" type="ORF">UFOVP26_109</name>
    <name evidence="2" type="ORF">UFOVP44_126</name>
</gene>
<protein>
    <recommendedName>
        <fullName evidence="4">BppU N-terminal domain-containing protein</fullName>
    </recommendedName>
</protein>
<evidence type="ECO:0008006" key="4">
    <source>
        <dbReference type="Google" id="ProtNLM"/>
    </source>
</evidence>
<sequence>MSDIQKINLTIEQGATFRYKFAWVDTKKRAINLTGYTARMQIRATVEDVAILAELTTSNGGLVVSEISGIVSLLMSDTQTSAFNWTKGVYDIELISPNSEVYRMVSGSVTVSKEVTR</sequence>
<reference evidence="3" key="1">
    <citation type="submission" date="2020-05" db="EMBL/GenBank/DDBJ databases">
        <authorList>
            <person name="Chiriac C."/>
            <person name="Salcher M."/>
            <person name="Ghai R."/>
            <person name="Kavagutti S V."/>
        </authorList>
    </citation>
    <scope>NUCLEOTIDE SEQUENCE</scope>
</reference>
<name>A0A6J7WNQ2_9CAUD</name>
<evidence type="ECO:0000313" key="3">
    <source>
        <dbReference type="EMBL" id="CAB5219659.1"/>
    </source>
</evidence>
<proteinExistence type="predicted"/>
<accession>A0A6J7WNQ2</accession>
<evidence type="ECO:0000313" key="2">
    <source>
        <dbReference type="EMBL" id="CAB4124014.1"/>
    </source>
</evidence>
<dbReference type="EMBL" id="LR796152">
    <property type="protein sequence ID" value="CAB4122175.1"/>
    <property type="molecule type" value="Genomic_DNA"/>
</dbReference>
<organism evidence="3">
    <name type="scientific">uncultured Caudovirales phage</name>
    <dbReference type="NCBI Taxonomy" id="2100421"/>
    <lineage>
        <taxon>Viruses</taxon>
        <taxon>Duplodnaviria</taxon>
        <taxon>Heunggongvirae</taxon>
        <taxon>Uroviricota</taxon>
        <taxon>Caudoviricetes</taxon>
        <taxon>Peduoviridae</taxon>
        <taxon>Maltschvirus</taxon>
        <taxon>Maltschvirus maltsch</taxon>
    </lineage>
</organism>
<dbReference type="EMBL" id="LR796176">
    <property type="protein sequence ID" value="CAB4124014.1"/>
    <property type="molecule type" value="Genomic_DNA"/>
</dbReference>
<dbReference type="EMBL" id="LR798268">
    <property type="protein sequence ID" value="CAB5219659.1"/>
    <property type="molecule type" value="Genomic_DNA"/>
</dbReference>